<accession>A0A0K0Y5W4</accession>
<name>A0A0K0Y5W4_9RHOB</name>
<dbReference type="AlphaFoldDB" id="A0A0K0Y5W4"/>
<reference evidence="1 2" key="1">
    <citation type="journal article" date="2015" name="Genome Announc.">
        <title>Closed Genome Sequence of Octadecabacter temperatus SB1, the First Mesophilic Species of the Genus Octadecabacter.</title>
        <authorList>
            <person name="Voget S."/>
            <person name="Billerbeck S."/>
            <person name="Simon M."/>
            <person name="Daniel R."/>
        </authorList>
    </citation>
    <scope>NUCLEOTIDE SEQUENCE [LARGE SCALE GENOMIC DNA]</scope>
    <source>
        <strain evidence="1 2">SB1</strain>
    </source>
</reference>
<dbReference type="KEGG" id="otm:OSB_18080"/>
<dbReference type="RefSeq" id="WP_049834657.1">
    <property type="nucleotide sequence ID" value="NZ_CP012160.1"/>
</dbReference>
<dbReference type="Proteomes" id="UP000067444">
    <property type="component" value="Chromosome"/>
</dbReference>
<evidence type="ECO:0000313" key="1">
    <source>
        <dbReference type="EMBL" id="AKS46349.1"/>
    </source>
</evidence>
<protein>
    <submittedName>
        <fullName evidence="1">Uncharacterized protein</fullName>
    </submittedName>
</protein>
<keyword evidence="2" id="KW-1185">Reference proteome</keyword>
<evidence type="ECO:0000313" key="2">
    <source>
        <dbReference type="Proteomes" id="UP000067444"/>
    </source>
</evidence>
<organism evidence="1 2">
    <name type="scientific">Octadecabacter temperatus</name>
    <dbReference type="NCBI Taxonomy" id="1458307"/>
    <lineage>
        <taxon>Bacteria</taxon>
        <taxon>Pseudomonadati</taxon>
        <taxon>Pseudomonadota</taxon>
        <taxon>Alphaproteobacteria</taxon>
        <taxon>Rhodobacterales</taxon>
        <taxon>Roseobacteraceae</taxon>
        <taxon>Octadecabacter</taxon>
    </lineage>
</organism>
<gene>
    <name evidence="1" type="ORF">OSB_18080</name>
</gene>
<dbReference type="EMBL" id="CP012160">
    <property type="protein sequence ID" value="AKS46349.1"/>
    <property type="molecule type" value="Genomic_DNA"/>
</dbReference>
<dbReference type="OrthoDB" id="7707524at2"/>
<proteinExistence type="predicted"/>
<dbReference type="STRING" id="1458307.OSB_18080"/>
<sequence>MMKTNHTVKGLVTATAFLVVQPLPIFAEEGGADASPSISVEMNSTLQLEGACQLTFMLTNGLEADVDALVFETVLLNAEGAVDRLTLFDMRDLPSGTPRVRQFNVPALACDDLGQVLINGVAECAPEGCADALTYSSRIDVEILG</sequence>